<dbReference type="Pfam" id="PF01266">
    <property type="entry name" value="DAO"/>
    <property type="match status" value="1"/>
</dbReference>
<dbReference type="EMBL" id="SROY01000003">
    <property type="protein sequence ID" value="TLX21546.1"/>
    <property type="molecule type" value="Genomic_DNA"/>
</dbReference>
<dbReference type="Gene3D" id="3.30.9.10">
    <property type="entry name" value="D-Amino Acid Oxidase, subunit A, domain 2"/>
    <property type="match status" value="1"/>
</dbReference>
<keyword evidence="1" id="KW-0560">Oxidoreductase</keyword>
<comment type="caution">
    <text evidence="3">The sequence shown here is derived from an EMBL/GenBank/DDBJ whole genome shotgun (WGS) entry which is preliminary data.</text>
</comment>
<dbReference type="GO" id="GO:0005737">
    <property type="term" value="C:cytoplasm"/>
    <property type="evidence" value="ECO:0007669"/>
    <property type="project" value="TreeGrafter"/>
</dbReference>
<sequence length="404" mass="44405">MDLKSGYPFWAVSNGLLHAFPPLARDTHCDVAIMGAGITGALIASELANHGHSVCVLDARDVGWGSTAASTAMLQYEIDTHMTDLRDRYGEADAVLAYRSCVEAIDRLQDVARYAGNVGFARARSLYFASRRRDLPSLRSEFALRRQHGFDVAWMDAGRVRERFGFDAPAAILSADAARVDPYRLAYRLLVKLEQRGVAVHDRTTVVGFTPRARGVELECADGTRVKAKHLVMATGYEAQCLIDQKVAVNRSSYAFVTDPIAPDLLGPLRNTLVWETARPYLYLRTTSDGRLLVGGEDDAIDIPARRDAVVDRRARKLAKRVAAMLPHLPVTPAFAWGGTFAETEDGLPWFGPHPQHGPRVLFAMAYGGNGITYSMLGAGLLRAIIERRKHPLGALFGFERAAR</sequence>
<feature type="domain" description="FAD dependent oxidoreductase" evidence="2">
    <location>
        <begin position="30"/>
        <end position="382"/>
    </location>
</feature>
<evidence type="ECO:0000313" key="3">
    <source>
        <dbReference type="EMBL" id="TLX21546.1"/>
    </source>
</evidence>
<protein>
    <submittedName>
        <fullName evidence="3">FAD-binding oxidoreductase</fullName>
    </submittedName>
</protein>
<dbReference type="PANTHER" id="PTHR13847:SF201">
    <property type="entry name" value="PUTATIBE OXIDOREDUCTASE"/>
    <property type="match status" value="1"/>
</dbReference>
<organism evidence="3 4">
    <name type="scientific">Thermomonas fusca</name>
    <dbReference type="NCBI Taxonomy" id="215690"/>
    <lineage>
        <taxon>Bacteria</taxon>
        <taxon>Pseudomonadati</taxon>
        <taxon>Pseudomonadota</taxon>
        <taxon>Gammaproteobacteria</taxon>
        <taxon>Lysobacterales</taxon>
        <taxon>Lysobacteraceae</taxon>
        <taxon>Thermomonas</taxon>
    </lineage>
</organism>
<proteinExistence type="predicted"/>
<dbReference type="SUPFAM" id="SSF51905">
    <property type="entry name" value="FAD/NAD(P)-binding domain"/>
    <property type="match status" value="1"/>
</dbReference>
<dbReference type="GO" id="GO:0016491">
    <property type="term" value="F:oxidoreductase activity"/>
    <property type="evidence" value="ECO:0007669"/>
    <property type="project" value="UniProtKB-KW"/>
</dbReference>
<dbReference type="InterPro" id="IPR006076">
    <property type="entry name" value="FAD-dep_OxRdtase"/>
</dbReference>
<accession>A0A5R9PE84</accession>
<dbReference type="STRING" id="1123377.GCA_000423885_01369"/>
<evidence type="ECO:0000256" key="1">
    <source>
        <dbReference type="ARBA" id="ARBA00023002"/>
    </source>
</evidence>
<dbReference type="RefSeq" id="WP_138348825.1">
    <property type="nucleotide sequence ID" value="NZ_SROY01000003.1"/>
</dbReference>
<dbReference type="InterPro" id="IPR036188">
    <property type="entry name" value="FAD/NAD-bd_sf"/>
</dbReference>
<gene>
    <name evidence="3" type="ORF">E5S66_08420</name>
</gene>
<reference evidence="3 4" key="1">
    <citation type="submission" date="2019-04" db="EMBL/GenBank/DDBJ databases">
        <authorList>
            <person name="Grouzdev D.S."/>
            <person name="Nazina T.N."/>
        </authorList>
    </citation>
    <scope>NUCLEOTIDE SEQUENCE [LARGE SCALE GENOMIC DNA]</scope>
    <source>
        <strain evidence="3 4">SHC 3-19</strain>
    </source>
</reference>
<dbReference type="PANTHER" id="PTHR13847">
    <property type="entry name" value="SARCOSINE DEHYDROGENASE-RELATED"/>
    <property type="match status" value="1"/>
</dbReference>
<dbReference type="AlphaFoldDB" id="A0A5R9PE84"/>
<evidence type="ECO:0000259" key="2">
    <source>
        <dbReference type="Pfam" id="PF01266"/>
    </source>
</evidence>
<keyword evidence="4" id="KW-1185">Reference proteome</keyword>
<name>A0A5R9PE84_9GAMM</name>
<evidence type="ECO:0000313" key="4">
    <source>
        <dbReference type="Proteomes" id="UP000308508"/>
    </source>
</evidence>
<dbReference type="Gene3D" id="3.50.50.60">
    <property type="entry name" value="FAD/NAD(P)-binding domain"/>
    <property type="match status" value="1"/>
</dbReference>
<dbReference type="Proteomes" id="UP000308508">
    <property type="component" value="Unassembled WGS sequence"/>
</dbReference>